<dbReference type="SFLD" id="SFLDG01065">
    <property type="entry name" value="anaerobic_coproporphyrinogen-I"/>
    <property type="match status" value="1"/>
</dbReference>
<reference evidence="4" key="1">
    <citation type="journal article" date="2020" name="J. ISSAAS">
        <title>Lactobacilli and other gastrointestinal microbiota of Peromyscus leucopus, reservoir host for agents of Lyme disease and other zoonoses in North America.</title>
        <authorList>
            <person name="Milovic A."/>
            <person name="Bassam K."/>
            <person name="Shao H."/>
            <person name="Chatzistamou I."/>
            <person name="Tufts D.M."/>
            <person name="Diuk-Wasser M."/>
            <person name="Barbour A.G."/>
        </authorList>
    </citation>
    <scope>NUCLEOTIDE SEQUENCE</scope>
    <source>
        <strain evidence="4">LL90</strain>
    </source>
</reference>
<organism evidence="4">
    <name type="scientific">uncultured Alphaproteobacteria bacterium</name>
    <dbReference type="NCBI Taxonomy" id="91750"/>
    <lineage>
        <taxon>Bacteria</taxon>
        <taxon>Pseudomonadati</taxon>
        <taxon>Pseudomonadota</taxon>
        <taxon>Alphaproteobacteria</taxon>
        <taxon>environmental samples</taxon>
    </lineage>
</organism>
<dbReference type="SFLD" id="SFLDS00029">
    <property type="entry name" value="Radical_SAM"/>
    <property type="match status" value="1"/>
</dbReference>
<dbReference type="PROSITE" id="PS51918">
    <property type="entry name" value="RADICAL_SAM"/>
    <property type="match status" value="1"/>
</dbReference>
<dbReference type="GO" id="GO:0005737">
    <property type="term" value="C:cytoplasm"/>
    <property type="evidence" value="ECO:0007669"/>
    <property type="project" value="UniProtKB-SubCell"/>
</dbReference>
<evidence type="ECO:0000259" key="3">
    <source>
        <dbReference type="PROSITE" id="PS51918"/>
    </source>
</evidence>
<dbReference type="CDD" id="cd01335">
    <property type="entry name" value="Radical_SAM"/>
    <property type="match status" value="1"/>
</dbReference>
<dbReference type="Pfam" id="PF04055">
    <property type="entry name" value="Radical_SAM"/>
    <property type="match status" value="1"/>
</dbReference>
<dbReference type="PANTHER" id="PTHR13932">
    <property type="entry name" value="COPROPORPHYRINIGEN III OXIDASE"/>
    <property type="match status" value="1"/>
</dbReference>
<evidence type="ECO:0000313" key="4">
    <source>
        <dbReference type="EMBL" id="QIM10561.1"/>
    </source>
</evidence>
<evidence type="ECO:0000256" key="2">
    <source>
        <dbReference type="RuleBase" id="RU364116"/>
    </source>
</evidence>
<dbReference type="InterPro" id="IPR034505">
    <property type="entry name" value="Coproporphyrinogen-III_oxidase"/>
</dbReference>
<dbReference type="GO" id="GO:0006779">
    <property type="term" value="P:porphyrin-containing compound biosynthetic process"/>
    <property type="evidence" value="ECO:0007669"/>
    <property type="project" value="InterPro"/>
</dbReference>
<dbReference type="SMART" id="SM00729">
    <property type="entry name" value="Elp3"/>
    <property type="match status" value="1"/>
</dbReference>
<dbReference type="GO" id="GO:0046872">
    <property type="term" value="F:metal ion binding"/>
    <property type="evidence" value="ECO:0007669"/>
    <property type="project" value="UniProtKB-UniRule"/>
</dbReference>
<dbReference type="NCBIfam" id="TIGR00539">
    <property type="entry name" value="hemN_rel"/>
    <property type="match status" value="1"/>
</dbReference>
<dbReference type="InterPro" id="IPR007197">
    <property type="entry name" value="rSAM"/>
</dbReference>
<comment type="similarity">
    <text evidence="1">Belongs to the anaerobic coproporphyrinogen-III oxidase family. HemW subfamily.</text>
</comment>
<keyword evidence="2" id="KW-0411">Iron-sulfur</keyword>
<dbReference type="SUPFAM" id="SSF102114">
    <property type="entry name" value="Radical SAM enzymes"/>
    <property type="match status" value="1"/>
</dbReference>
<dbReference type="Pfam" id="PF06969">
    <property type="entry name" value="HemN_C"/>
    <property type="match status" value="1"/>
</dbReference>
<dbReference type="InterPro" id="IPR058240">
    <property type="entry name" value="rSAM_sf"/>
</dbReference>
<dbReference type="GO" id="GO:0004109">
    <property type="term" value="F:coproporphyrinogen oxidase activity"/>
    <property type="evidence" value="ECO:0007669"/>
    <property type="project" value="InterPro"/>
</dbReference>
<evidence type="ECO:0000256" key="1">
    <source>
        <dbReference type="ARBA" id="ARBA00006100"/>
    </source>
</evidence>
<comment type="subcellular location">
    <subcellularLocation>
        <location evidence="2">Cytoplasm</location>
    </subcellularLocation>
</comment>
<dbReference type="SFLD" id="SFLDF00288">
    <property type="entry name" value="HemN-like__clustered_with_nucl"/>
    <property type="match status" value="1"/>
</dbReference>
<keyword evidence="2" id="KW-0143">Chaperone</keyword>
<keyword evidence="2" id="KW-0963">Cytoplasm</keyword>
<dbReference type="AlphaFoldDB" id="A0A6G8F3B0"/>
<sequence length="362" mass="40988">MERLGIYIHWPYCKSKCPYCDFFSRVKKDVDQQQLVTSYLDDLEYYRGLNDNYQVETIFFGGGTPSLLEPRQIERIIDKIALLWPCAENMEISLEANPNTDDGHLFADLRTAGINRLSLGVQALSAGGLKFLGRTHTLNQALSSIDSVLENFENHSIDLIYARPEQKAEEWEKELQAAVSFGVRHLSLYQLTIEENTVFARKGVRPADDETALELFSLSENLLAANGYRHYEVSNYAFSGFECRHNLGYWQGYDYVGIGNGGIGRIRDGQNLLHTFYPRCSEPVLPQERAEELVIMGLRLANGINKQRFIRQCGIDFASAVDTAELEKLVKDGLLFDDAQTVCATPDGMQVLNYIIERLCSL</sequence>
<feature type="domain" description="Radical SAM core" evidence="3">
    <location>
        <begin position="1"/>
        <end position="229"/>
    </location>
</feature>
<dbReference type="InterPro" id="IPR006638">
    <property type="entry name" value="Elp3/MiaA/NifB-like_rSAM"/>
</dbReference>
<dbReference type="InterPro" id="IPR004559">
    <property type="entry name" value="HemW-like"/>
</dbReference>
<keyword evidence="2" id="KW-0479">Metal-binding</keyword>
<keyword evidence="2" id="KW-0004">4Fe-4S</keyword>
<dbReference type="EMBL" id="MN990731">
    <property type="protein sequence ID" value="QIM10561.1"/>
    <property type="molecule type" value="Genomic_DNA"/>
</dbReference>
<keyword evidence="2" id="KW-0949">S-adenosyl-L-methionine</keyword>
<dbReference type="GO" id="GO:0051539">
    <property type="term" value="F:4 iron, 4 sulfur cluster binding"/>
    <property type="evidence" value="ECO:0007669"/>
    <property type="project" value="UniProtKB-UniRule"/>
</dbReference>
<dbReference type="SFLD" id="SFLDF00562">
    <property type="entry name" value="HemN-like__clustered_with_heat"/>
    <property type="match status" value="1"/>
</dbReference>
<dbReference type="Gene3D" id="3.30.750.200">
    <property type="match status" value="1"/>
</dbReference>
<proteinExistence type="inferred from homology"/>
<gene>
    <name evidence="4" type="ORF">PlAlph_4530</name>
</gene>
<dbReference type="InterPro" id="IPR010723">
    <property type="entry name" value="HemN_C"/>
</dbReference>
<protein>
    <recommendedName>
        <fullName evidence="2">Heme chaperone HemW</fullName>
    </recommendedName>
</protein>
<accession>A0A6G8F3B0</accession>
<name>A0A6G8F3B0_9PROT</name>
<keyword evidence="2" id="KW-0349">Heme</keyword>
<dbReference type="PANTHER" id="PTHR13932:SF5">
    <property type="entry name" value="RADICAL S-ADENOSYL METHIONINE DOMAIN-CONTAINING PROTEIN 1, MITOCHONDRIAL"/>
    <property type="match status" value="1"/>
</dbReference>
<comment type="function">
    <text evidence="2">Probably acts as a heme chaperone, transferring heme to an unknown acceptor. Binds one molecule of heme per monomer, possibly covalently. Binds 1 [4Fe-4S] cluster. The cluster is coordinated with 3 cysteines and an exchangeable S-adenosyl-L-methionine.</text>
</comment>
<keyword evidence="2" id="KW-0408">Iron</keyword>